<evidence type="ECO:0000256" key="1">
    <source>
        <dbReference type="ARBA" id="ARBA00008911"/>
    </source>
</evidence>
<gene>
    <name evidence="4" type="ORF">ACFPCY_14885</name>
</gene>
<sequence>MSAIANTIRTIAAEQQPDWPDPDEARRVSAKLSALPGLVTARQVHALSSRLAQVAAGRALVLQAGDCAEDFAECHAGPVARKAELVRRLAEVMADRSGLPIVRVGRIAGQFAKPRSESFETVAGTKIPSYRGHLVNAPAPVAAARVPDPERMLIGYQAARRVLRCLGWIDEPGCRDNGLSGAVLWSSHEALLLDYELPMLRDSRHGTVLTSTHWPWIGERTRRPDGAHVALLARAANPVACKIGPRCTPSDLLELCSLLDPGRVPGRLTLISRMGADTVAGVLPELVARVREAGHPAIWLCDPMHGNTFKLPSGHKTRRVEAVVAETTAFRDAVRSAGGVAGGLHLEVTPDDVTECIDDATDASALETRYGSLCDPRLNPAQAETVVRAWRPYYRLAA</sequence>
<dbReference type="InterPro" id="IPR002480">
    <property type="entry name" value="DAHP_synth_2"/>
</dbReference>
<keyword evidence="3" id="KW-0028">Amino-acid biosynthesis</keyword>
<dbReference type="InterPro" id="IPR013785">
    <property type="entry name" value="Aldolase_TIM"/>
</dbReference>
<dbReference type="Pfam" id="PF01474">
    <property type="entry name" value="DAHP_synth_2"/>
    <property type="match status" value="2"/>
</dbReference>
<organism evidence="4 5">
    <name type="scientific">Actinomadura gamaensis</name>
    <dbReference type="NCBI Taxonomy" id="1763541"/>
    <lineage>
        <taxon>Bacteria</taxon>
        <taxon>Bacillati</taxon>
        <taxon>Actinomycetota</taxon>
        <taxon>Actinomycetes</taxon>
        <taxon>Streptosporangiales</taxon>
        <taxon>Thermomonosporaceae</taxon>
        <taxon>Actinomadura</taxon>
    </lineage>
</organism>
<comment type="caution">
    <text evidence="4">The sequence shown here is derived from an EMBL/GenBank/DDBJ whole genome shotgun (WGS) entry which is preliminary data.</text>
</comment>
<keyword evidence="5" id="KW-1185">Reference proteome</keyword>
<dbReference type="GO" id="GO:0003849">
    <property type="term" value="F:3-deoxy-7-phosphoheptulonate synthase activity"/>
    <property type="evidence" value="ECO:0007669"/>
    <property type="project" value="UniProtKB-EC"/>
</dbReference>
<dbReference type="RefSeq" id="WP_378255424.1">
    <property type="nucleotide sequence ID" value="NZ_JBHSIT010000004.1"/>
</dbReference>
<comment type="catalytic activity">
    <reaction evidence="3">
        <text>D-erythrose 4-phosphate + phosphoenolpyruvate + H2O = 7-phospho-2-dehydro-3-deoxy-D-arabino-heptonate + phosphate</text>
        <dbReference type="Rhea" id="RHEA:14717"/>
        <dbReference type="ChEBI" id="CHEBI:15377"/>
        <dbReference type="ChEBI" id="CHEBI:16897"/>
        <dbReference type="ChEBI" id="CHEBI:43474"/>
        <dbReference type="ChEBI" id="CHEBI:58394"/>
        <dbReference type="ChEBI" id="CHEBI:58702"/>
        <dbReference type="EC" id="2.5.1.54"/>
    </reaction>
</comment>
<dbReference type="EC" id="2.5.1.54" evidence="3"/>
<proteinExistence type="inferred from homology"/>
<dbReference type="SUPFAM" id="SSF51569">
    <property type="entry name" value="Aldolase"/>
    <property type="match status" value="1"/>
</dbReference>
<dbReference type="EMBL" id="JBHSIT010000004">
    <property type="protein sequence ID" value="MFC4908612.1"/>
    <property type="molecule type" value="Genomic_DNA"/>
</dbReference>
<evidence type="ECO:0000256" key="3">
    <source>
        <dbReference type="RuleBase" id="RU363071"/>
    </source>
</evidence>
<comment type="similarity">
    <text evidence="1 3">Belongs to the class-II DAHP synthase family.</text>
</comment>
<dbReference type="Gene3D" id="3.20.20.70">
    <property type="entry name" value="Aldolase class I"/>
    <property type="match status" value="1"/>
</dbReference>
<dbReference type="Proteomes" id="UP001595872">
    <property type="component" value="Unassembled WGS sequence"/>
</dbReference>
<evidence type="ECO:0000313" key="4">
    <source>
        <dbReference type="EMBL" id="MFC4908612.1"/>
    </source>
</evidence>
<keyword evidence="2 3" id="KW-0808">Transferase</keyword>
<name>A0ABV9TX21_9ACTN</name>
<reference evidence="5" key="1">
    <citation type="journal article" date="2019" name="Int. J. Syst. Evol. Microbiol.">
        <title>The Global Catalogue of Microorganisms (GCM) 10K type strain sequencing project: providing services to taxonomists for standard genome sequencing and annotation.</title>
        <authorList>
            <consortium name="The Broad Institute Genomics Platform"/>
            <consortium name="The Broad Institute Genome Sequencing Center for Infectious Disease"/>
            <person name="Wu L."/>
            <person name="Ma J."/>
        </authorList>
    </citation>
    <scope>NUCLEOTIDE SEQUENCE [LARGE SCALE GENOMIC DNA]</scope>
    <source>
        <strain evidence="5">KLKA75</strain>
    </source>
</reference>
<keyword evidence="3" id="KW-0057">Aromatic amino acid biosynthesis</keyword>
<dbReference type="PANTHER" id="PTHR21337:SF0">
    <property type="entry name" value="PHOSPHO-2-DEHYDRO-3-DEOXYHEPTONATE ALDOLASE"/>
    <property type="match status" value="1"/>
</dbReference>
<comment type="pathway">
    <text evidence="3">Metabolic intermediate biosynthesis; chorismate biosynthesis; chorismate from D-erythrose 4-phosphate and phosphoenolpyruvate: step 1/7.</text>
</comment>
<protein>
    <recommendedName>
        <fullName evidence="3">Phospho-2-dehydro-3-deoxyheptonate aldolase</fullName>
        <ecNumber evidence="3">2.5.1.54</ecNumber>
    </recommendedName>
</protein>
<evidence type="ECO:0000256" key="2">
    <source>
        <dbReference type="ARBA" id="ARBA00022679"/>
    </source>
</evidence>
<dbReference type="PANTHER" id="PTHR21337">
    <property type="entry name" value="PHOSPHO-2-DEHYDRO-3-DEOXYHEPTONATE ALDOLASE 1, 2"/>
    <property type="match status" value="1"/>
</dbReference>
<evidence type="ECO:0000313" key="5">
    <source>
        <dbReference type="Proteomes" id="UP001595872"/>
    </source>
</evidence>
<accession>A0ABV9TX21</accession>